<evidence type="ECO:0000313" key="6">
    <source>
        <dbReference type="EMBL" id="PNG26619.1"/>
    </source>
</evidence>
<dbReference type="GO" id="GO:0003700">
    <property type="term" value="F:DNA-binding transcription factor activity"/>
    <property type="evidence" value="ECO:0007669"/>
    <property type="project" value="InterPro"/>
</dbReference>
<keyword evidence="3" id="KW-0804">Transcription</keyword>
<dbReference type="PROSITE" id="PS01124">
    <property type="entry name" value="HTH_ARAC_FAMILY_2"/>
    <property type="match status" value="1"/>
</dbReference>
<dbReference type="PANTHER" id="PTHR46796">
    <property type="entry name" value="HTH-TYPE TRANSCRIPTIONAL ACTIVATOR RHAS-RELATED"/>
    <property type="match status" value="1"/>
</dbReference>
<dbReference type="OrthoDB" id="9806208at2"/>
<feature type="compositionally biased region" description="Polar residues" evidence="4">
    <location>
        <begin position="303"/>
        <end position="313"/>
    </location>
</feature>
<proteinExistence type="predicted"/>
<dbReference type="Pfam" id="PF12833">
    <property type="entry name" value="HTH_18"/>
    <property type="match status" value="1"/>
</dbReference>
<dbReference type="InterPro" id="IPR018060">
    <property type="entry name" value="HTH_AraC"/>
</dbReference>
<protein>
    <recommendedName>
        <fullName evidence="5">HTH araC/xylS-type domain-containing protein</fullName>
    </recommendedName>
</protein>
<feature type="domain" description="HTH araC/xylS-type" evidence="5">
    <location>
        <begin position="203"/>
        <end position="301"/>
    </location>
</feature>
<evidence type="ECO:0000256" key="3">
    <source>
        <dbReference type="ARBA" id="ARBA00023163"/>
    </source>
</evidence>
<dbReference type="InterPro" id="IPR018062">
    <property type="entry name" value="HTH_AraC-typ_CS"/>
</dbReference>
<sequence>MGEDRVGASLARAVDGKEVLRTSFQESQLSWGAGSVFRRTQDADVRCERNMKRDDVAIGICFQDAGSEVHWSLDGKQSMAKTYASAMDSRDMFIAPPGCEIAVRCRGKGEGLWLFLGADFVNSDRRIRSLVEKAAVFDRSWTKDRMCWMIASELRKECQNGFPRGPMFFESAATVFLAQLAYFLGDGDLAPEPTRSLCDAKLRLVTAYIEANLHRNVTLSELSALVDLTPRYFCGAFKEATGRPPHQYQIERRVEQAKKLLAKPGSSLIEIALTVGFSSQSHLNEYFRRMVGMTPARYRNDELQAQSGGSSRSLGRPDPGDV</sequence>
<dbReference type="Gene3D" id="1.10.10.60">
    <property type="entry name" value="Homeodomain-like"/>
    <property type="match status" value="1"/>
</dbReference>
<dbReference type="EMBL" id="PDZR01000006">
    <property type="protein sequence ID" value="PNG26619.1"/>
    <property type="molecule type" value="Genomic_DNA"/>
</dbReference>
<gene>
    <name evidence="6" type="ORF">CR492_08020</name>
</gene>
<dbReference type="PANTHER" id="PTHR46796:SF6">
    <property type="entry name" value="ARAC SUBFAMILY"/>
    <property type="match status" value="1"/>
</dbReference>
<name>A0A2J7TIN6_METSI</name>
<dbReference type="InterPro" id="IPR009057">
    <property type="entry name" value="Homeodomain-like_sf"/>
</dbReference>
<organism evidence="6 7">
    <name type="scientific">Methylocella silvestris</name>
    <dbReference type="NCBI Taxonomy" id="199596"/>
    <lineage>
        <taxon>Bacteria</taxon>
        <taxon>Pseudomonadati</taxon>
        <taxon>Pseudomonadota</taxon>
        <taxon>Alphaproteobacteria</taxon>
        <taxon>Hyphomicrobiales</taxon>
        <taxon>Beijerinckiaceae</taxon>
        <taxon>Methylocella</taxon>
    </lineage>
</organism>
<dbReference type="SUPFAM" id="SSF46689">
    <property type="entry name" value="Homeodomain-like"/>
    <property type="match status" value="2"/>
</dbReference>
<feature type="region of interest" description="Disordered" evidence="4">
    <location>
        <begin position="302"/>
        <end position="322"/>
    </location>
</feature>
<evidence type="ECO:0000259" key="5">
    <source>
        <dbReference type="PROSITE" id="PS01124"/>
    </source>
</evidence>
<evidence type="ECO:0000256" key="1">
    <source>
        <dbReference type="ARBA" id="ARBA00023015"/>
    </source>
</evidence>
<evidence type="ECO:0000313" key="7">
    <source>
        <dbReference type="Proteomes" id="UP000236286"/>
    </source>
</evidence>
<dbReference type="PROSITE" id="PS00041">
    <property type="entry name" value="HTH_ARAC_FAMILY_1"/>
    <property type="match status" value="1"/>
</dbReference>
<evidence type="ECO:0000256" key="2">
    <source>
        <dbReference type="ARBA" id="ARBA00023125"/>
    </source>
</evidence>
<dbReference type="GO" id="GO:0043565">
    <property type="term" value="F:sequence-specific DNA binding"/>
    <property type="evidence" value="ECO:0007669"/>
    <property type="project" value="InterPro"/>
</dbReference>
<dbReference type="SMART" id="SM00342">
    <property type="entry name" value="HTH_ARAC"/>
    <property type="match status" value="1"/>
</dbReference>
<accession>A0A2J7TIN6</accession>
<reference evidence="6 7" key="1">
    <citation type="submission" date="2017-10" db="EMBL/GenBank/DDBJ databases">
        <title>Genome announcement of Methylocella silvestris TVC from permafrost.</title>
        <authorList>
            <person name="Wang J."/>
            <person name="Geng K."/>
            <person name="Ul-Haque F."/>
            <person name="Crombie A.T."/>
            <person name="Street L.E."/>
            <person name="Wookey P.A."/>
            <person name="Murrell J.C."/>
            <person name="Pratscher J."/>
        </authorList>
    </citation>
    <scope>NUCLEOTIDE SEQUENCE [LARGE SCALE GENOMIC DNA]</scope>
    <source>
        <strain evidence="6 7">TVC</strain>
    </source>
</reference>
<keyword evidence="1" id="KW-0805">Transcription regulation</keyword>
<dbReference type="Proteomes" id="UP000236286">
    <property type="component" value="Unassembled WGS sequence"/>
</dbReference>
<dbReference type="InterPro" id="IPR050204">
    <property type="entry name" value="AraC_XylS_family_regulators"/>
</dbReference>
<dbReference type="AlphaFoldDB" id="A0A2J7TIN6"/>
<keyword evidence="2" id="KW-0238">DNA-binding</keyword>
<comment type="caution">
    <text evidence="6">The sequence shown here is derived from an EMBL/GenBank/DDBJ whole genome shotgun (WGS) entry which is preliminary data.</text>
</comment>
<evidence type="ECO:0000256" key="4">
    <source>
        <dbReference type="SAM" id="MobiDB-lite"/>
    </source>
</evidence>